<reference evidence="9 10" key="1">
    <citation type="journal article" date="2017" name="Curr. Biol.">
        <title>Genome architecture and evolution of a unichromosomal asexual nematode.</title>
        <authorList>
            <person name="Fradin H."/>
            <person name="Zegar C."/>
            <person name="Gutwein M."/>
            <person name="Lucas J."/>
            <person name="Kovtun M."/>
            <person name="Corcoran D."/>
            <person name="Baugh L.R."/>
            <person name="Kiontke K."/>
            <person name="Gunsalus K."/>
            <person name="Fitch D.H."/>
            <person name="Piano F."/>
        </authorList>
    </citation>
    <scope>NUCLEOTIDE SEQUENCE [LARGE SCALE GENOMIC DNA]</scope>
    <source>
        <strain evidence="9">PF1309</strain>
    </source>
</reference>
<accession>A0A2A2JVG8</accession>
<feature type="compositionally biased region" description="Polar residues" evidence="7">
    <location>
        <begin position="103"/>
        <end position="118"/>
    </location>
</feature>
<evidence type="ECO:0000256" key="1">
    <source>
        <dbReference type="ARBA" id="ARBA00004123"/>
    </source>
</evidence>
<dbReference type="PANTHER" id="PTHR13218:SF8">
    <property type="entry name" value="TRANSCRIPTION INITIATION FACTOR TFIID SUBUNIT 11"/>
    <property type="match status" value="1"/>
</dbReference>
<keyword evidence="3" id="KW-0805">Transcription regulation</keyword>
<evidence type="ECO:0000256" key="5">
    <source>
        <dbReference type="ARBA" id="ARBA00023242"/>
    </source>
</evidence>
<dbReference type="GO" id="GO:0046982">
    <property type="term" value="F:protein heterodimerization activity"/>
    <property type="evidence" value="ECO:0007669"/>
    <property type="project" value="InterPro"/>
</dbReference>
<comment type="subcellular location">
    <subcellularLocation>
        <location evidence="1">Nucleus</location>
    </subcellularLocation>
</comment>
<dbReference type="STRING" id="2018661.A0A2A2JVG8"/>
<keyword evidence="4" id="KW-0804">Transcription</keyword>
<dbReference type="InterPro" id="IPR009072">
    <property type="entry name" value="Histone-fold"/>
</dbReference>
<feature type="compositionally biased region" description="Basic and acidic residues" evidence="7">
    <location>
        <begin position="147"/>
        <end position="156"/>
    </location>
</feature>
<dbReference type="GO" id="GO:0016251">
    <property type="term" value="F:RNA polymerase II general transcription initiation factor activity"/>
    <property type="evidence" value="ECO:0007669"/>
    <property type="project" value="TreeGrafter"/>
</dbReference>
<gene>
    <name evidence="9" type="ORF">WR25_17214</name>
</gene>
<feature type="compositionally biased region" description="Polar residues" evidence="7">
    <location>
        <begin position="69"/>
        <end position="87"/>
    </location>
</feature>
<dbReference type="OrthoDB" id="28335at2759"/>
<evidence type="ECO:0000313" key="9">
    <source>
        <dbReference type="EMBL" id="PAV65695.1"/>
    </source>
</evidence>
<dbReference type="Pfam" id="PF04719">
    <property type="entry name" value="TAFII28"/>
    <property type="match status" value="1"/>
</dbReference>
<evidence type="ECO:0000256" key="3">
    <source>
        <dbReference type="ARBA" id="ARBA00023015"/>
    </source>
</evidence>
<evidence type="ECO:0000313" key="10">
    <source>
        <dbReference type="Proteomes" id="UP000218231"/>
    </source>
</evidence>
<name>A0A2A2JVG8_9BILA</name>
<protein>
    <recommendedName>
        <fullName evidence="6">Transcription initiation factor TFIID subunit 11</fullName>
    </recommendedName>
</protein>
<evidence type="ECO:0000256" key="2">
    <source>
        <dbReference type="ARBA" id="ARBA00009788"/>
    </source>
</evidence>
<feature type="region of interest" description="Disordered" evidence="7">
    <location>
        <begin position="246"/>
        <end position="288"/>
    </location>
</feature>
<proteinExistence type="inferred from homology"/>
<feature type="domain" description="TAFII28-like protein" evidence="8">
    <location>
        <begin position="324"/>
        <end position="409"/>
    </location>
</feature>
<dbReference type="GO" id="GO:0051123">
    <property type="term" value="P:RNA polymerase II preinitiation complex assembly"/>
    <property type="evidence" value="ECO:0007669"/>
    <property type="project" value="InterPro"/>
</dbReference>
<comment type="caution">
    <text evidence="9">The sequence shown here is derived from an EMBL/GenBank/DDBJ whole genome shotgun (WGS) entry which is preliminary data.</text>
</comment>
<feature type="region of interest" description="Disordered" evidence="7">
    <location>
        <begin position="47"/>
        <end position="118"/>
    </location>
</feature>
<organism evidence="9 10">
    <name type="scientific">Diploscapter pachys</name>
    <dbReference type="NCBI Taxonomy" id="2018661"/>
    <lineage>
        <taxon>Eukaryota</taxon>
        <taxon>Metazoa</taxon>
        <taxon>Ecdysozoa</taxon>
        <taxon>Nematoda</taxon>
        <taxon>Chromadorea</taxon>
        <taxon>Rhabditida</taxon>
        <taxon>Rhabditina</taxon>
        <taxon>Rhabditomorpha</taxon>
        <taxon>Rhabditoidea</taxon>
        <taxon>Rhabditidae</taxon>
        <taxon>Diploscapter</taxon>
    </lineage>
</organism>
<evidence type="ECO:0000256" key="4">
    <source>
        <dbReference type="ARBA" id="ARBA00023163"/>
    </source>
</evidence>
<dbReference type="InterPro" id="IPR045127">
    <property type="entry name" value="TAF11-like"/>
</dbReference>
<dbReference type="Gene3D" id="1.10.20.10">
    <property type="entry name" value="Histone, subunit A"/>
    <property type="match status" value="1"/>
</dbReference>
<keyword evidence="10" id="KW-1185">Reference proteome</keyword>
<dbReference type="InterPro" id="IPR006809">
    <property type="entry name" value="TAFII28_dom"/>
</dbReference>
<dbReference type="SUPFAM" id="SSF47113">
    <property type="entry name" value="Histone-fold"/>
    <property type="match status" value="1"/>
</dbReference>
<keyword evidence="5" id="KW-0539">Nucleus</keyword>
<evidence type="ECO:0000259" key="8">
    <source>
        <dbReference type="Pfam" id="PF04719"/>
    </source>
</evidence>
<dbReference type="AlphaFoldDB" id="A0A2A2JVG8"/>
<comment type="similarity">
    <text evidence="2">Belongs to the TAF11 family.</text>
</comment>
<dbReference type="CDD" id="cd08048">
    <property type="entry name" value="HFD_TAF11"/>
    <property type="match status" value="1"/>
</dbReference>
<dbReference type="GO" id="GO:0005669">
    <property type="term" value="C:transcription factor TFIID complex"/>
    <property type="evidence" value="ECO:0007669"/>
    <property type="project" value="InterPro"/>
</dbReference>
<dbReference type="Proteomes" id="UP000218231">
    <property type="component" value="Unassembled WGS sequence"/>
</dbReference>
<feature type="compositionally biased region" description="Low complexity" evidence="7">
    <location>
        <begin position="268"/>
        <end position="284"/>
    </location>
</feature>
<dbReference type="PANTHER" id="PTHR13218">
    <property type="entry name" value="TRANSCRIPTION INITIATION FACTOR TFIID SUBUNIT 11-RELATED"/>
    <property type="match status" value="1"/>
</dbReference>
<dbReference type="EMBL" id="LIAE01010199">
    <property type="protein sequence ID" value="PAV65695.1"/>
    <property type="molecule type" value="Genomic_DNA"/>
</dbReference>
<feature type="region of interest" description="Disordered" evidence="7">
    <location>
        <begin position="140"/>
        <end position="173"/>
    </location>
</feature>
<dbReference type="FunFam" id="1.10.20.10:FF:000061">
    <property type="entry name" value="TFIID subunit"/>
    <property type="match status" value="1"/>
</dbReference>
<evidence type="ECO:0000256" key="6">
    <source>
        <dbReference type="ARBA" id="ARBA00072882"/>
    </source>
</evidence>
<sequence length="429" mass="47643">MHNLNSPTECSINHAHKYSTNFNNIANSCFCLLLFLSHTMDDLFGGNVSSESEDEQEQRRNVPKIGQSPDPTASQDALSNASSSTRKSVPEREPSSIPGKVTFSLSDGESDTNDSPAPTQEFVQIQEPAKPLTIWKELEIGDSQENDGTKPPKMENTETEPISSTKRKPQSPIFAMHHPDLKRLKSDGIVHNDSSASIDFMEALDLLEDPNASQSAQFPSTSTAGTGRQMMEFDLLTMEMELQTKKKKSSLEKAQEGAHAVDLMEDLPSSSSAYSDRPSSSSRDAQARKFPLAVADVKGEQEDESAPVKQMNEEDEVSRLKLQVLISNFTQEQLNRYETYRRSSFPKSAVRRLIQTYTGCVTGQNVVIAVAGLAKVFVGELVEEALDLQKRMGETSEPLKPHHLRQAYYQLERQGKLFPPKGSRKNPFT</sequence>
<evidence type="ECO:0000256" key="7">
    <source>
        <dbReference type="SAM" id="MobiDB-lite"/>
    </source>
</evidence>